<evidence type="ECO:0000313" key="5">
    <source>
        <dbReference type="Proteomes" id="UP001177023"/>
    </source>
</evidence>
<evidence type="ECO:0000313" key="4">
    <source>
        <dbReference type="EMBL" id="CAJ0557763.1"/>
    </source>
</evidence>
<dbReference type="Proteomes" id="UP001177023">
    <property type="component" value="Unassembled WGS sequence"/>
</dbReference>
<feature type="region of interest" description="Disordered" evidence="2">
    <location>
        <begin position="275"/>
        <end position="320"/>
    </location>
</feature>
<proteinExistence type="predicted"/>
<dbReference type="PROSITE" id="PS50057">
    <property type="entry name" value="FERM_3"/>
    <property type="match status" value="1"/>
</dbReference>
<comment type="caution">
    <text evidence="4">The sequence shown here is derived from an EMBL/GenBank/DDBJ whole genome shotgun (WGS) entry which is preliminary data.</text>
</comment>
<dbReference type="InterPro" id="IPR000299">
    <property type="entry name" value="FERM_domain"/>
</dbReference>
<evidence type="ECO:0000256" key="2">
    <source>
        <dbReference type="SAM" id="MobiDB-lite"/>
    </source>
</evidence>
<dbReference type="Gene3D" id="3.10.20.90">
    <property type="entry name" value="Phosphatidylinositol 3-kinase Catalytic Subunit, Chain A, domain 1"/>
    <property type="match status" value="1"/>
</dbReference>
<dbReference type="PANTHER" id="PTHR22903:SF8">
    <property type="entry name" value="MAX-1A"/>
    <property type="match status" value="1"/>
</dbReference>
<organism evidence="4 5">
    <name type="scientific">Mesorhabditis spiculigera</name>
    <dbReference type="NCBI Taxonomy" id="96644"/>
    <lineage>
        <taxon>Eukaryota</taxon>
        <taxon>Metazoa</taxon>
        <taxon>Ecdysozoa</taxon>
        <taxon>Nematoda</taxon>
        <taxon>Chromadorea</taxon>
        <taxon>Rhabditida</taxon>
        <taxon>Rhabditina</taxon>
        <taxon>Rhabditomorpha</taxon>
        <taxon>Rhabditoidea</taxon>
        <taxon>Rhabditidae</taxon>
        <taxon>Mesorhabditinae</taxon>
        <taxon>Mesorhabditis</taxon>
    </lineage>
</organism>
<dbReference type="SUPFAM" id="SSF47031">
    <property type="entry name" value="Second domain of FERM"/>
    <property type="match status" value="1"/>
</dbReference>
<reference evidence="4" key="1">
    <citation type="submission" date="2023-06" db="EMBL/GenBank/DDBJ databases">
        <authorList>
            <person name="Delattre M."/>
        </authorList>
    </citation>
    <scope>NUCLEOTIDE SEQUENCE</scope>
    <source>
        <strain evidence="4">AF72</strain>
    </source>
</reference>
<accession>A0AA36C3M2</accession>
<feature type="region of interest" description="Disordered" evidence="2">
    <location>
        <begin position="85"/>
        <end position="144"/>
    </location>
</feature>
<sequence>LEEQNERLRLQNLRCTTQLQMLKSMSEQTRRAKQQHNKHHALMSHSITGALPVCRELDNRTSDDSGLTSDEHPDRLCQLPADAMSRSIAGESTPKTLRKKAPRQNSADCGGTVGGATSPAPSSDGSPIWEQPRPVPTPRKPRNTLLERDSLNSFVDEYEFFDCEEETFDEPSETTKNILLGHHQAVLVFGFSSSPAPPSASFEALDRKSRLLVPALGESPQIAEASLCGHRNGTLTFYRTQKNMARDEEPLLRIPVSELKSVTRIPGNPYALQLRDGHTTATVSDGQREGHRGVGLADRPGDQGHNPSRAGLPHVPESRPQFPALCNGSTRTLEAPSRRPRRPEAALFQESGGHVAAVDFLLQVCPDPLYIVFRSAEEKERWMVVEFDGSTEVGQCLSSLCLKLGMRPALLSGYALYIDHPTNGGLQLLKGKQKLCDCLTLWERRERDVKRGRVAVEVARLELRLRHYWPHLAHTETMIERGFLAWRSAEEIVEGRVPLGPQLAEDIMALYGQLYFGDLDGSTSQQQFDYVTSRFYPRKMLDVANMRTLRASLDQNWRQMTGSSEAECIRLILQDPIRSIPFDSLVAFGAFHSDFMLTVERVLPPDCHPEETPKERLTFSMELCQIEQ</sequence>
<dbReference type="Gene3D" id="1.20.80.10">
    <property type="match status" value="1"/>
</dbReference>
<name>A0AA36C3M2_9BILA</name>
<evidence type="ECO:0000256" key="1">
    <source>
        <dbReference type="ARBA" id="ARBA00022737"/>
    </source>
</evidence>
<keyword evidence="5" id="KW-1185">Reference proteome</keyword>
<dbReference type="InterPro" id="IPR035963">
    <property type="entry name" value="FERM_2"/>
</dbReference>
<dbReference type="InterPro" id="IPR019749">
    <property type="entry name" value="Band_41_domain"/>
</dbReference>
<keyword evidence="1" id="KW-0677">Repeat</keyword>
<feature type="non-terminal residue" evidence="4">
    <location>
        <position position="628"/>
    </location>
</feature>
<feature type="domain" description="FERM" evidence="3">
    <location>
        <begin position="367"/>
        <end position="628"/>
    </location>
</feature>
<dbReference type="EMBL" id="CATQJA010000096">
    <property type="protein sequence ID" value="CAJ0557763.1"/>
    <property type="molecule type" value="Genomic_DNA"/>
</dbReference>
<dbReference type="PANTHER" id="PTHR22903">
    <property type="entry name" value="PLEKHH PROTEIN"/>
    <property type="match status" value="1"/>
</dbReference>
<dbReference type="SMART" id="SM00295">
    <property type="entry name" value="B41"/>
    <property type="match status" value="1"/>
</dbReference>
<dbReference type="InterPro" id="IPR014352">
    <property type="entry name" value="FERM/acyl-CoA-bd_prot_sf"/>
</dbReference>
<protein>
    <recommendedName>
        <fullName evidence="3">FERM domain-containing protein</fullName>
    </recommendedName>
</protein>
<evidence type="ECO:0000259" key="3">
    <source>
        <dbReference type="PROSITE" id="PS50057"/>
    </source>
</evidence>
<feature type="non-terminal residue" evidence="4">
    <location>
        <position position="1"/>
    </location>
</feature>
<gene>
    <name evidence="4" type="ORF">MSPICULIGERA_LOCUS521</name>
</gene>
<dbReference type="AlphaFoldDB" id="A0AA36C3M2"/>